<keyword evidence="14" id="KW-1185">Reference proteome</keyword>
<evidence type="ECO:0000259" key="10">
    <source>
        <dbReference type="PROSITE" id="PS50089"/>
    </source>
</evidence>
<feature type="compositionally biased region" description="Low complexity" evidence="9">
    <location>
        <begin position="551"/>
        <end position="579"/>
    </location>
</feature>
<sequence length="835" mass="93085">MDRVKHENFCRAVVEDNTVLLLSAVGRFRKEALCRIRKGSDASRVLDQEMSTRLLHLACKHDAVECARLLLEGGSGITAAPVDARDQLTRTPLHVAAETHSARCIELLLSKNARTDLRVVDGRPLLALEIALMSRRISMQSGSWQRKPEWLGSWLTDMPWRGRVPALAMLLLVVEEKISAQVSVVIEGVRTKRSIYNAIVDEALSMGDASARDGNERRKALLCEIQLLNQFGSASWRELSDRRTLPPLLKAAKNNHWPKHDYTRKIFVGGLPPSVDSEYLIEFFNAEFGPVEEAVVIGIPIGNRMQSRGFGFVKFEREEDMISAKEAHHVYMLGKRVEVKDAVARAYLPLEEQRATSLRKFIKERPKVTHSVLDGELTEEHNLRKRRPLPEKCLPSWFFIFRKWLPGFLEDATERLGGERYPLSSLKGDFRATCRMELDHTALGYPKLSDFMRSLPGICRMCVVPVGSGPATHMVLLPPVSRPKYVPLLEPYSFDHDELPESVSDHHSPRSPLNANITDDSPHNTDSQQGDDACSGTNVQIQKSDDACSKSNARSQQGSSRSSAASLLDGSSSDNGSLLDDIPISTTKLDLVEPVPIGKPDVIECVPARKPDVIECVPTKKPDLIDYIPTRKPDLIQYGSLPRNNESGPVRKPNLLEFGPTRKLDFTQSRPSTCFIDCPVERPAVPPSSCEAEMRFSFFQSQWDKYLTPYPKSDSCIICRSYEATMQLVPCHHKICVACMMRCNVRACLACGTSVSGVKSSPAVDAHAPYRYMGVMERVPDQRCQLMVVCHGAEAIVRCSPCMHTIACRGCLLASVALLKTCTTCGCMIQHFMFG</sequence>
<accession>A0ABC9GCT5</accession>
<evidence type="ECO:0000313" key="14">
    <source>
        <dbReference type="Proteomes" id="UP001497457"/>
    </source>
</evidence>
<evidence type="ECO:0000256" key="1">
    <source>
        <dbReference type="ARBA" id="ARBA00022723"/>
    </source>
</evidence>
<dbReference type="InterPro" id="IPR001841">
    <property type="entry name" value="Znf_RING"/>
</dbReference>
<keyword evidence="4" id="KW-0862">Zinc</keyword>
<dbReference type="PROSITE" id="PS51644">
    <property type="entry name" value="HTH_OST"/>
    <property type="match status" value="1"/>
</dbReference>
<dbReference type="EMBL" id="OZ075119">
    <property type="protein sequence ID" value="CAL5092885.1"/>
    <property type="molecule type" value="Genomic_DNA"/>
</dbReference>
<keyword evidence="1" id="KW-0479">Metal-binding</keyword>
<protein>
    <submittedName>
        <fullName evidence="13">Uncharacterized protein</fullName>
    </submittedName>
</protein>
<evidence type="ECO:0000256" key="8">
    <source>
        <dbReference type="PROSITE-ProRule" id="PRU00176"/>
    </source>
</evidence>
<dbReference type="SMART" id="SM00360">
    <property type="entry name" value="RRM"/>
    <property type="match status" value="1"/>
</dbReference>
<keyword evidence="8" id="KW-0694">RNA-binding</keyword>
<evidence type="ECO:0000256" key="3">
    <source>
        <dbReference type="ARBA" id="ARBA00022771"/>
    </source>
</evidence>
<evidence type="ECO:0000259" key="11">
    <source>
        <dbReference type="PROSITE" id="PS50102"/>
    </source>
</evidence>
<gene>
    <name evidence="13" type="ORF">URODEC1_LOCUS115121</name>
</gene>
<dbReference type="Proteomes" id="UP001497457">
    <property type="component" value="Chromosome 9rd"/>
</dbReference>
<evidence type="ECO:0000259" key="12">
    <source>
        <dbReference type="PROSITE" id="PS51644"/>
    </source>
</evidence>
<dbReference type="PANTHER" id="PTHR24203">
    <property type="entry name" value="ANKYRIN REPEAT FAMILY PROTEIN"/>
    <property type="match status" value="1"/>
</dbReference>
<dbReference type="InterPro" id="IPR041966">
    <property type="entry name" value="LOTUS-like"/>
</dbReference>
<evidence type="ECO:0000256" key="2">
    <source>
        <dbReference type="ARBA" id="ARBA00022737"/>
    </source>
</evidence>
<keyword evidence="3 7" id="KW-0863">Zinc-finger</keyword>
<dbReference type="Gene3D" id="1.25.40.20">
    <property type="entry name" value="Ankyrin repeat-containing domain"/>
    <property type="match status" value="1"/>
</dbReference>
<evidence type="ECO:0000256" key="5">
    <source>
        <dbReference type="ARBA" id="ARBA00023043"/>
    </source>
</evidence>
<dbReference type="InterPro" id="IPR025605">
    <property type="entry name" value="OST-HTH/LOTUS_dom"/>
</dbReference>
<organism evidence="13 14">
    <name type="scientific">Urochloa decumbens</name>
    <dbReference type="NCBI Taxonomy" id="240449"/>
    <lineage>
        <taxon>Eukaryota</taxon>
        <taxon>Viridiplantae</taxon>
        <taxon>Streptophyta</taxon>
        <taxon>Embryophyta</taxon>
        <taxon>Tracheophyta</taxon>
        <taxon>Spermatophyta</taxon>
        <taxon>Magnoliopsida</taxon>
        <taxon>Liliopsida</taxon>
        <taxon>Poales</taxon>
        <taxon>Poaceae</taxon>
        <taxon>PACMAD clade</taxon>
        <taxon>Panicoideae</taxon>
        <taxon>Panicodae</taxon>
        <taxon>Paniceae</taxon>
        <taxon>Melinidinae</taxon>
        <taxon>Urochloa</taxon>
    </lineage>
</organism>
<dbReference type="PROSITE" id="PS50088">
    <property type="entry name" value="ANK_REPEAT"/>
    <property type="match status" value="1"/>
</dbReference>
<dbReference type="InterPro" id="IPR035979">
    <property type="entry name" value="RBD_domain_sf"/>
</dbReference>
<feature type="domain" description="RRM" evidence="11">
    <location>
        <begin position="264"/>
        <end position="344"/>
    </location>
</feature>
<feature type="compositionally biased region" description="Basic and acidic residues" evidence="9">
    <location>
        <begin position="497"/>
        <end position="508"/>
    </location>
</feature>
<evidence type="ECO:0000256" key="4">
    <source>
        <dbReference type="ARBA" id="ARBA00022833"/>
    </source>
</evidence>
<feature type="repeat" description="ANK" evidence="6">
    <location>
        <begin position="88"/>
        <end position="120"/>
    </location>
</feature>
<keyword evidence="5 6" id="KW-0040">ANK repeat</keyword>
<dbReference type="Pfam" id="PF12796">
    <property type="entry name" value="Ank_2"/>
    <property type="match status" value="1"/>
</dbReference>
<dbReference type="InterPro" id="IPR036770">
    <property type="entry name" value="Ankyrin_rpt-contain_sf"/>
</dbReference>
<dbReference type="InterPro" id="IPR000504">
    <property type="entry name" value="RRM_dom"/>
</dbReference>
<evidence type="ECO:0000256" key="7">
    <source>
        <dbReference type="PROSITE-ProRule" id="PRU00175"/>
    </source>
</evidence>
<evidence type="ECO:0000256" key="9">
    <source>
        <dbReference type="SAM" id="MobiDB-lite"/>
    </source>
</evidence>
<dbReference type="Pfam" id="PF00076">
    <property type="entry name" value="RRM_1"/>
    <property type="match status" value="1"/>
</dbReference>
<reference evidence="13 14" key="2">
    <citation type="submission" date="2024-10" db="EMBL/GenBank/DDBJ databases">
        <authorList>
            <person name="Ryan C."/>
        </authorList>
    </citation>
    <scope>NUCLEOTIDE SEQUENCE [LARGE SCALE GENOMIC DNA]</scope>
</reference>
<proteinExistence type="predicted"/>
<reference evidence="14" key="1">
    <citation type="submission" date="2024-06" db="EMBL/GenBank/DDBJ databases">
        <authorList>
            <person name="Ryan C."/>
        </authorList>
    </citation>
    <scope>NUCLEOTIDE SEQUENCE [LARGE SCALE GENOMIC DNA]</scope>
</reference>
<dbReference type="PROSITE" id="PS00518">
    <property type="entry name" value="ZF_RING_1"/>
    <property type="match status" value="1"/>
</dbReference>
<dbReference type="InterPro" id="IPR012677">
    <property type="entry name" value="Nucleotide-bd_a/b_plait_sf"/>
</dbReference>
<dbReference type="GO" id="GO:0003723">
    <property type="term" value="F:RNA binding"/>
    <property type="evidence" value="ECO:0007669"/>
    <property type="project" value="UniProtKB-UniRule"/>
</dbReference>
<dbReference type="Gene3D" id="3.30.70.330">
    <property type="match status" value="1"/>
</dbReference>
<evidence type="ECO:0000313" key="13">
    <source>
        <dbReference type="EMBL" id="CAL5092885.1"/>
    </source>
</evidence>
<feature type="compositionally biased region" description="Polar residues" evidence="9">
    <location>
        <begin position="511"/>
        <end position="542"/>
    </location>
</feature>
<keyword evidence="2" id="KW-0677">Repeat</keyword>
<dbReference type="Pfam" id="PF12872">
    <property type="entry name" value="OST-HTH"/>
    <property type="match status" value="1"/>
</dbReference>
<dbReference type="InterPro" id="IPR002110">
    <property type="entry name" value="Ankyrin_rpt"/>
</dbReference>
<name>A0ABC9GCT5_9POAL</name>
<dbReference type="PANTHER" id="PTHR24203:SF86">
    <property type="entry name" value="PROTEASOME 26S SUBUNIT, NON-ATPASE 10"/>
    <property type="match status" value="1"/>
</dbReference>
<dbReference type="SUPFAM" id="SSF54928">
    <property type="entry name" value="RNA-binding domain, RBD"/>
    <property type="match status" value="1"/>
</dbReference>
<feature type="domain" description="HTH OST-type" evidence="12">
    <location>
        <begin position="401"/>
        <end position="479"/>
    </location>
</feature>
<dbReference type="GO" id="GO:0008270">
    <property type="term" value="F:zinc ion binding"/>
    <property type="evidence" value="ECO:0007669"/>
    <property type="project" value="UniProtKB-KW"/>
</dbReference>
<dbReference type="SUPFAM" id="SSF48403">
    <property type="entry name" value="Ankyrin repeat"/>
    <property type="match status" value="1"/>
</dbReference>
<dbReference type="PROSITE" id="PS50102">
    <property type="entry name" value="RRM"/>
    <property type="match status" value="1"/>
</dbReference>
<feature type="region of interest" description="Disordered" evidence="9">
    <location>
        <begin position="497"/>
        <end position="579"/>
    </location>
</feature>
<dbReference type="InterPro" id="IPR017907">
    <property type="entry name" value="Znf_RING_CS"/>
</dbReference>
<feature type="domain" description="RING-type" evidence="10">
    <location>
        <begin position="716"/>
        <end position="751"/>
    </location>
</feature>
<dbReference type="CDD" id="cd08824">
    <property type="entry name" value="LOTUS"/>
    <property type="match status" value="1"/>
</dbReference>
<dbReference type="Gene3D" id="3.30.420.610">
    <property type="entry name" value="LOTUS domain-like"/>
    <property type="match status" value="1"/>
</dbReference>
<dbReference type="PROSITE" id="PS50089">
    <property type="entry name" value="ZF_RING_2"/>
    <property type="match status" value="1"/>
</dbReference>
<evidence type="ECO:0000256" key="6">
    <source>
        <dbReference type="PROSITE-ProRule" id="PRU00023"/>
    </source>
</evidence>
<dbReference type="AlphaFoldDB" id="A0ABC9GCT5"/>
<dbReference type="SMART" id="SM00248">
    <property type="entry name" value="ANK"/>
    <property type="match status" value="2"/>
</dbReference>